<evidence type="ECO:0000313" key="3">
    <source>
        <dbReference type="Proteomes" id="UP000327118"/>
    </source>
</evidence>
<feature type="compositionally biased region" description="Polar residues" evidence="1">
    <location>
        <begin position="170"/>
        <end position="188"/>
    </location>
</feature>
<sequence length="479" mass="53724">MADRNERGEDNDPFRQLRYLPPPQTNQYRHASQLLFHPQPIRPGLGPAYLRQGTDTIGAISSFSVREGLFGQSELSPGARYFATNEIHFFQRQAIGFPTERPCWHFGDPIPPGWRVTVTPHVVNSPRPEQHRILVPERESYERRREIPLSLLLCPDRTVIEHATILHSMKNSENETVPTDDPNTMSRPRSTHEDTPMASADPIVHNPSQETAVPETTDQLDDTTSIPTLEKEVIPCEFEELATHTAKCDICNKRNTSGMSRCLTCGWQTCNPCTIARGCFRTHHVNGNIHTGPTNQRDLDAAAQEISKAKKKTTPSKKKKKTGNRSRNASKPKKGRPPKKKTAKKVPRTPSKSPILSRKEDADQEASAEEPNRKTQNDQGAWDVDSVFDDDATEDLPDDDLLEKEEVAPWSPLNTPGNLPSQTLQQVRESLRQKKSSGQKDGLTDAEKSVPESKSPEQKPGSTKAQVYCRKQPGRYSPM</sequence>
<gene>
    <name evidence="2" type="ORF">BDV28DRAFT_162258</name>
</gene>
<evidence type="ECO:0000256" key="1">
    <source>
        <dbReference type="SAM" id="MobiDB-lite"/>
    </source>
</evidence>
<dbReference type="OrthoDB" id="4755622at2759"/>
<dbReference type="AlphaFoldDB" id="A0A5N6Z3I4"/>
<feature type="region of interest" description="Disordered" evidence="1">
    <location>
        <begin position="306"/>
        <end position="479"/>
    </location>
</feature>
<feature type="compositionally biased region" description="Polar residues" evidence="1">
    <location>
        <begin position="412"/>
        <end position="428"/>
    </location>
</feature>
<proteinExistence type="predicted"/>
<feature type="region of interest" description="Disordered" evidence="1">
    <location>
        <begin position="170"/>
        <end position="226"/>
    </location>
</feature>
<feature type="compositionally biased region" description="Polar residues" evidence="1">
    <location>
        <begin position="206"/>
        <end position="226"/>
    </location>
</feature>
<name>A0A5N6Z3I4_9EURO</name>
<feature type="compositionally biased region" description="Basic and acidic residues" evidence="1">
    <location>
        <begin position="442"/>
        <end position="457"/>
    </location>
</feature>
<feature type="compositionally biased region" description="Acidic residues" evidence="1">
    <location>
        <begin position="386"/>
        <end position="403"/>
    </location>
</feature>
<feature type="compositionally biased region" description="Basic residues" evidence="1">
    <location>
        <begin position="309"/>
        <end position="347"/>
    </location>
</feature>
<dbReference type="Proteomes" id="UP000327118">
    <property type="component" value="Unassembled WGS sequence"/>
</dbReference>
<evidence type="ECO:0000313" key="2">
    <source>
        <dbReference type="EMBL" id="KAE8351643.1"/>
    </source>
</evidence>
<keyword evidence="3" id="KW-1185">Reference proteome</keyword>
<accession>A0A5N6Z3I4</accession>
<protein>
    <submittedName>
        <fullName evidence="2">Uncharacterized protein</fullName>
    </submittedName>
</protein>
<reference evidence="3" key="1">
    <citation type="submission" date="2019-04" db="EMBL/GenBank/DDBJ databases">
        <title>Friends and foes A comparative genomics studyof 23 Aspergillus species from section Flavi.</title>
        <authorList>
            <consortium name="DOE Joint Genome Institute"/>
            <person name="Kjaerbolling I."/>
            <person name="Vesth T."/>
            <person name="Frisvad J.C."/>
            <person name="Nybo J.L."/>
            <person name="Theobald S."/>
            <person name="Kildgaard S."/>
            <person name="Isbrandt T."/>
            <person name="Kuo A."/>
            <person name="Sato A."/>
            <person name="Lyhne E.K."/>
            <person name="Kogle M.E."/>
            <person name="Wiebenga A."/>
            <person name="Kun R.S."/>
            <person name="Lubbers R.J."/>
            <person name="Makela M.R."/>
            <person name="Barry K."/>
            <person name="Chovatia M."/>
            <person name="Clum A."/>
            <person name="Daum C."/>
            <person name="Haridas S."/>
            <person name="He G."/>
            <person name="LaButti K."/>
            <person name="Lipzen A."/>
            <person name="Mondo S."/>
            <person name="Riley R."/>
            <person name="Salamov A."/>
            <person name="Simmons B.A."/>
            <person name="Magnuson J.K."/>
            <person name="Henrissat B."/>
            <person name="Mortensen U.H."/>
            <person name="Larsen T.O."/>
            <person name="Devries R.P."/>
            <person name="Grigoriev I.V."/>
            <person name="Machida M."/>
            <person name="Baker S.E."/>
            <person name="Andersen M.R."/>
        </authorList>
    </citation>
    <scope>NUCLEOTIDE SEQUENCE [LARGE SCALE GENOMIC DNA]</scope>
    <source>
        <strain evidence="3">CBS 553.77</strain>
    </source>
</reference>
<organism evidence="2 3">
    <name type="scientific">Aspergillus coremiiformis</name>
    <dbReference type="NCBI Taxonomy" id="138285"/>
    <lineage>
        <taxon>Eukaryota</taxon>
        <taxon>Fungi</taxon>
        <taxon>Dikarya</taxon>
        <taxon>Ascomycota</taxon>
        <taxon>Pezizomycotina</taxon>
        <taxon>Eurotiomycetes</taxon>
        <taxon>Eurotiomycetidae</taxon>
        <taxon>Eurotiales</taxon>
        <taxon>Aspergillaceae</taxon>
        <taxon>Aspergillus</taxon>
        <taxon>Aspergillus subgen. Circumdati</taxon>
    </lineage>
</organism>
<dbReference type="EMBL" id="ML739161">
    <property type="protein sequence ID" value="KAE8351643.1"/>
    <property type="molecule type" value="Genomic_DNA"/>
</dbReference>
<feature type="compositionally biased region" description="Basic and acidic residues" evidence="1">
    <location>
        <begin position="1"/>
        <end position="15"/>
    </location>
</feature>
<feature type="region of interest" description="Disordered" evidence="1">
    <location>
        <begin position="1"/>
        <end position="22"/>
    </location>
</feature>